<dbReference type="Proteomes" id="UP000285579">
    <property type="component" value="Unassembled WGS sequence"/>
</dbReference>
<dbReference type="AlphaFoldDB" id="A0AAQ0RVQ0"/>
<evidence type="ECO:0000313" key="2">
    <source>
        <dbReference type="Proteomes" id="UP000285579"/>
    </source>
</evidence>
<evidence type="ECO:0000313" key="1">
    <source>
        <dbReference type="EMBL" id="RIM90449.1"/>
    </source>
</evidence>
<sequence>MNTIKFKEEMKIAKDYFNHVEVSSQEELEDNIKNLLDFLHAYDFSINDVLGFYSLSDLQDEFDILRLMEYLEVTTDTSNNKLINDFIEIENPLASNKNGYLIVIDEEDEEEQY</sequence>
<organism evidence="1 2">
    <name type="scientific">Staphylococcus xylosus</name>
    <dbReference type="NCBI Taxonomy" id="1288"/>
    <lineage>
        <taxon>Bacteria</taxon>
        <taxon>Bacillati</taxon>
        <taxon>Bacillota</taxon>
        <taxon>Bacilli</taxon>
        <taxon>Bacillales</taxon>
        <taxon>Staphylococcaceae</taxon>
        <taxon>Staphylococcus</taxon>
    </lineage>
</organism>
<comment type="caution">
    <text evidence="1">The sequence shown here is derived from an EMBL/GenBank/DDBJ whole genome shotgun (WGS) entry which is preliminary data.</text>
</comment>
<name>A0AAQ0RVQ0_STAXY</name>
<proteinExistence type="predicted"/>
<dbReference type="EMBL" id="QXUI01000027">
    <property type="protein sequence ID" value="RIM90449.1"/>
    <property type="molecule type" value="Genomic_DNA"/>
</dbReference>
<reference evidence="1 2" key="1">
    <citation type="journal article" date="2016" name="Front. Microbiol.">
        <title>Comprehensive Phylogenetic Analysis of Bovine Non-aureus Staphylococci Species Based on Whole-Genome Sequencing.</title>
        <authorList>
            <person name="Naushad S."/>
            <person name="Barkema H.W."/>
            <person name="Luby C."/>
            <person name="Condas L.A."/>
            <person name="Nobrega D.B."/>
            <person name="Carson D.A."/>
            <person name="De Buck J."/>
        </authorList>
    </citation>
    <scope>NUCLEOTIDE SEQUENCE [LARGE SCALE GENOMIC DNA]</scope>
    <source>
        <strain evidence="1 2">SNUC 1349</strain>
    </source>
</reference>
<accession>A0AAQ0RVQ0</accession>
<protein>
    <submittedName>
        <fullName evidence="1">Uncharacterized protein</fullName>
    </submittedName>
</protein>
<dbReference type="RefSeq" id="WP_119555764.1">
    <property type="nucleotide sequence ID" value="NZ_JAFEMT010000017.1"/>
</dbReference>
<gene>
    <name evidence="1" type="ORF">BU104_14380</name>
</gene>